<dbReference type="Gene3D" id="1.10.3210.10">
    <property type="entry name" value="Hypothetical protein af1432"/>
    <property type="match status" value="1"/>
</dbReference>
<dbReference type="SUPFAM" id="SSF109604">
    <property type="entry name" value="HD-domain/PDEase-like"/>
    <property type="match status" value="1"/>
</dbReference>
<dbReference type="Proteomes" id="UP001317742">
    <property type="component" value="Chromosome"/>
</dbReference>
<name>A0ABM8B245_9BACT</name>
<dbReference type="EMBL" id="AP026709">
    <property type="protein sequence ID" value="BDQ37899.1"/>
    <property type="molecule type" value="Genomic_DNA"/>
</dbReference>
<reference evidence="2 3" key="1">
    <citation type="submission" date="2022-08" db="EMBL/GenBank/DDBJ databases">
        <title>Genome Sequence of the sulphate-reducing bacterium, Pseudodesulfovibrio sp. SYK.</title>
        <authorList>
            <person name="Kondo R."/>
            <person name="Kataoka T."/>
        </authorList>
    </citation>
    <scope>NUCLEOTIDE SEQUENCE [LARGE SCALE GENOMIC DNA]</scope>
    <source>
        <strain evidence="2 3">SYK</strain>
    </source>
</reference>
<feature type="domain" description="HD/PDEase" evidence="1">
    <location>
        <begin position="30"/>
        <end position="161"/>
    </location>
</feature>
<evidence type="ECO:0000313" key="3">
    <source>
        <dbReference type="Proteomes" id="UP001317742"/>
    </source>
</evidence>
<evidence type="ECO:0000313" key="2">
    <source>
        <dbReference type="EMBL" id="BDQ37899.1"/>
    </source>
</evidence>
<evidence type="ECO:0000259" key="1">
    <source>
        <dbReference type="SMART" id="SM00471"/>
    </source>
</evidence>
<dbReference type="CDD" id="cd00077">
    <property type="entry name" value="HDc"/>
    <property type="match status" value="1"/>
</dbReference>
<dbReference type="Pfam" id="PF01966">
    <property type="entry name" value="HD"/>
    <property type="match status" value="1"/>
</dbReference>
<proteinExistence type="predicted"/>
<dbReference type="InterPro" id="IPR003607">
    <property type="entry name" value="HD/PDEase_dom"/>
</dbReference>
<keyword evidence="3" id="KW-1185">Reference proteome</keyword>
<dbReference type="InterPro" id="IPR006674">
    <property type="entry name" value="HD_domain"/>
</dbReference>
<gene>
    <name evidence="2" type="ORF">SYK_22590</name>
</gene>
<accession>A0ABM8B245</accession>
<sequence length="262" mass="30323">MNSLITEHLVWFDKYARRHEEKADDMVVELVQRKRRHTLRVLGHVRGILKTASIPAHLVKLAEISAILHDVGRFPQLVGRATFDDQTGYNHAEEGAAILRDSNRLNSLQYVERETVLAAVQYHNRAIIPTNLSLDATLVLKILRDADKLDAIRTNLRYMGPDSPHGKALKDGLIWHENKHSPHIAELVLNRQLVPYQDITWSNDFVLFVCCWIYDLHFHYAYKHLDRSGQFERLLAWLPDETHFPALKTQLRTDLSRFIAKG</sequence>
<organism evidence="2 3">
    <name type="scientific">Pseudodesulfovibrio nedwellii</name>
    <dbReference type="NCBI Taxonomy" id="2973072"/>
    <lineage>
        <taxon>Bacteria</taxon>
        <taxon>Pseudomonadati</taxon>
        <taxon>Thermodesulfobacteriota</taxon>
        <taxon>Desulfovibrionia</taxon>
        <taxon>Desulfovibrionales</taxon>
        <taxon>Desulfovibrionaceae</taxon>
    </lineage>
</organism>
<protein>
    <submittedName>
        <fullName evidence="2">HD family phosphohydrolase</fullName>
    </submittedName>
</protein>
<dbReference type="SMART" id="SM00471">
    <property type="entry name" value="HDc"/>
    <property type="match status" value="1"/>
</dbReference>